<accession>A0A6M3JRR5</accession>
<name>A0A6M3JRR5_9ZZZZ</name>
<protein>
    <submittedName>
        <fullName evidence="1">Uncharacterized protein</fullName>
    </submittedName>
</protein>
<sequence length="110" mass="12340">MRRSEQLANCIGATECPESFGTRLTQGESKVLEEVELVASQGHPQKRKEKVMEHEISKRYRINVSTSVKGIKTYDCTVDVQGVTMADVLTESDALVAELDKRYPPQIEVK</sequence>
<proteinExistence type="predicted"/>
<dbReference type="EMBL" id="MT141965">
    <property type="protein sequence ID" value="QJA72610.1"/>
    <property type="molecule type" value="Genomic_DNA"/>
</dbReference>
<reference evidence="1" key="1">
    <citation type="submission" date="2020-03" db="EMBL/GenBank/DDBJ databases">
        <title>The deep terrestrial virosphere.</title>
        <authorList>
            <person name="Holmfeldt K."/>
            <person name="Nilsson E."/>
            <person name="Simone D."/>
            <person name="Lopez-Fernandez M."/>
            <person name="Wu X."/>
            <person name="de Brujin I."/>
            <person name="Lundin D."/>
            <person name="Andersson A."/>
            <person name="Bertilsson S."/>
            <person name="Dopson M."/>
        </authorList>
    </citation>
    <scope>NUCLEOTIDE SEQUENCE</scope>
    <source>
        <strain evidence="1">MM415A02687</strain>
    </source>
</reference>
<organism evidence="1">
    <name type="scientific">viral metagenome</name>
    <dbReference type="NCBI Taxonomy" id="1070528"/>
    <lineage>
        <taxon>unclassified sequences</taxon>
        <taxon>metagenomes</taxon>
        <taxon>organismal metagenomes</taxon>
    </lineage>
</organism>
<dbReference type="AlphaFoldDB" id="A0A6M3JRR5"/>
<evidence type="ECO:0000313" key="1">
    <source>
        <dbReference type="EMBL" id="QJA72610.1"/>
    </source>
</evidence>
<gene>
    <name evidence="1" type="ORF">MM415A02687_0006</name>
</gene>